<evidence type="ECO:0000259" key="10">
    <source>
        <dbReference type="Pfam" id="PF00675"/>
    </source>
</evidence>
<evidence type="ECO:0000256" key="4">
    <source>
        <dbReference type="ARBA" id="ARBA00022723"/>
    </source>
</evidence>
<sequence>MNLPKKSLIIALLLTVTATALAQTFKYETVANDPIGARIYTLDNGLKIYLSRNTEKPRIQTYIAVRTGSRNDPHETTGLAHYLEHLMFKGTTHFGTSNLKAEQPLLDSIEHRFEVYRTIKDPAARKAYYQQIDSISQLAAKYNIPNEYDKMMSAIGSEGSNAYTSNDVTCYEENIPSNEIDTWAKVQGDRFQNMVIRGFHTELEAVYEEYNINMASDGTKTYTAFLKKLCPSHPYGTQSTIGTQEHLKNPSITNIKNYFHKYYEPNNIAICMSGDLDYDKTVATINKYFGSWKGYGAIDVPQYAPQPVFTTPQDTTVIGQESERLMMGWRFDRGNTLQGDTLDIINNMLWNGNAGLFDLDLIQKMKIQDVRTYFEPMHDYSFYLIMAMPKEGQTLDNVRHLILNDIDKLKKGDFDEKLIKAVMNNYKRHYYEQLDHNDFRADAFVNAFINEIDWRQQVNKIARMEKITKSDIVAFANRYFTDGYACVFKIQGNDTTLKKVEKPHITPIPTNNDKHSEFLEAVVSAKPTPIQPSFVDFKKDLTASTTGKGLPIVYKQNTDNDLFTLSFRIPFGAESNPLISYAAGYLNYLGTSKMTAEEIKQQFYELACDYYISEDVDETTITLTGLNSNMPQALRLLNDLMMNAKPDKDAYTKYLGQIMKSRADSKSDQDENFNRLESYAVYGSYNPMRSIPSEETLKNTDSQSLLDLIKSLPNYKQTVLYYGPSTLNDVSALIGKTVKTPKHFAPMPAAKPFKRETTDKKEVLLAPYDAPNIYMVQYFNEQHPFSISRLPIVALFNQYFGSGMNAIVFQELREARGLAYSAGARYYTPTKLSDSEHFMTFIICQSDKMMDCITEFNSLLNNTPEREAGFNLAKQSLQKSLASARTTKFAVLERYMEAKKLGIDVDTRKIVYDALPSMQLSDVIKFAKENIADKTYKYVILGKEENLDMKSLQKIAPITKLSTEDIFGY</sequence>
<feature type="chain" id="PRO_5040183602" evidence="9">
    <location>
        <begin position="23"/>
        <end position="969"/>
    </location>
</feature>
<keyword evidence="5" id="KW-0378">Hydrolase</keyword>
<proteinExistence type="inferred from homology"/>
<dbReference type="RefSeq" id="WP_223926035.1">
    <property type="nucleotide sequence ID" value="NZ_BPTU01000001.1"/>
</dbReference>
<dbReference type="PANTHER" id="PTHR43690">
    <property type="entry name" value="NARDILYSIN"/>
    <property type="match status" value="1"/>
</dbReference>
<evidence type="ECO:0000259" key="11">
    <source>
        <dbReference type="Pfam" id="PF05193"/>
    </source>
</evidence>
<dbReference type="Gene3D" id="3.30.830.10">
    <property type="entry name" value="Metalloenzyme, LuxS/M16 peptidase-like"/>
    <property type="match status" value="4"/>
</dbReference>
<dbReference type="Pfam" id="PF05193">
    <property type="entry name" value="Peptidase_M16_C"/>
    <property type="match status" value="2"/>
</dbReference>
<evidence type="ECO:0000256" key="1">
    <source>
        <dbReference type="ARBA" id="ARBA00001947"/>
    </source>
</evidence>
<organism evidence="12 13">
    <name type="scientific">Prevotella lacticifex</name>
    <dbReference type="NCBI Taxonomy" id="2854755"/>
    <lineage>
        <taxon>Bacteria</taxon>
        <taxon>Pseudomonadati</taxon>
        <taxon>Bacteroidota</taxon>
        <taxon>Bacteroidia</taxon>
        <taxon>Bacteroidales</taxon>
        <taxon>Prevotellaceae</taxon>
        <taxon>Prevotella</taxon>
    </lineage>
</organism>
<dbReference type="InterPro" id="IPR001431">
    <property type="entry name" value="Pept_M16_Zn_BS"/>
</dbReference>
<dbReference type="GeneID" id="72467188"/>
<protein>
    <submittedName>
        <fullName evidence="12">Zinc protease</fullName>
    </submittedName>
</protein>
<comment type="similarity">
    <text evidence="2 8">Belongs to the peptidase M16 family.</text>
</comment>
<dbReference type="Pfam" id="PF00675">
    <property type="entry name" value="Peptidase_M16"/>
    <property type="match status" value="1"/>
</dbReference>
<reference evidence="12" key="1">
    <citation type="journal article" date="2022" name="Int. J. Syst. Evol. Microbiol.">
        <title>Prevotella lacticifex sp. nov., isolated from the rumen of cows.</title>
        <authorList>
            <person name="Shinkai T."/>
            <person name="Ikeyama N."/>
            <person name="Kumagai M."/>
            <person name="Ohmori H."/>
            <person name="Sakamoto M."/>
            <person name="Ohkuma M."/>
            <person name="Mitsumori M."/>
        </authorList>
    </citation>
    <scope>NUCLEOTIDE SEQUENCE</scope>
    <source>
        <strain evidence="12">R5076</strain>
    </source>
</reference>
<dbReference type="AlphaFoldDB" id="A0A9R1CA26"/>
<evidence type="ECO:0000313" key="13">
    <source>
        <dbReference type="Proteomes" id="UP000825483"/>
    </source>
</evidence>
<dbReference type="SUPFAM" id="SSF63411">
    <property type="entry name" value="LuxS/MPP-like metallohydrolase"/>
    <property type="match status" value="4"/>
</dbReference>
<feature type="signal peptide" evidence="9">
    <location>
        <begin position="1"/>
        <end position="22"/>
    </location>
</feature>
<evidence type="ECO:0000256" key="9">
    <source>
        <dbReference type="SAM" id="SignalP"/>
    </source>
</evidence>
<dbReference type="EMBL" id="BPUB01000001">
    <property type="protein sequence ID" value="GJG58780.1"/>
    <property type="molecule type" value="Genomic_DNA"/>
</dbReference>
<comment type="cofactor">
    <cofactor evidence="1">
        <name>Zn(2+)</name>
        <dbReference type="ChEBI" id="CHEBI:29105"/>
    </cofactor>
</comment>
<feature type="domain" description="Peptidase M16 N-terminal" evidence="10">
    <location>
        <begin position="50"/>
        <end position="96"/>
    </location>
</feature>
<feature type="domain" description="Peptidase M16 C-terminal" evidence="11">
    <location>
        <begin position="718"/>
        <end position="862"/>
    </location>
</feature>
<dbReference type="Proteomes" id="UP000825483">
    <property type="component" value="Unassembled WGS sequence"/>
</dbReference>
<evidence type="ECO:0000256" key="6">
    <source>
        <dbReference type="ARBA" id="ARBA00022833"/>
    </source>
</evidence>
<keyword evidence="3 12" id="KW-0645">Protease</keyword>
<dbReference type="PROSITE" id="PS00143">
    <property type="entry name" value="INSULINASE"/>
    <property type="match status" value="1"/>
</dbReference>
<feature type="domain" description="Peptidase M16 C-terminal" evidence="11">
    <location>
        <begin position="254"/>
        <end position="425"/>
    </location>
</feature>
<dbReference type="GO" id="GO:0004222">
    <property type="term" value="F:metalloendopeptidase activity"/>
    <property type="evidence" value="ECO:0007669"/>
    <property type="project" value="InterPro"/>
</dbReference>
<dbReference type="InterPro" id="IPR011249">
    <property type="entry name" value="Metalloenz_LuxS/M16"/>
</dbReference>
<evidence type="ECO:0000256" key="2">
    <source>
        <dbReference type="ARBA" id="ARBA00007261"/>
    </source>
</evidence>
<dbReference type="GO" id="GO:0046872">
    <property type="term" value="F:metal ion binding"/>
    <property type="evidence" value="ECO:0007669"/>
    <property type="project" value="UniProtKB-KW"/>
</dbReference>
<evidence type="ECO:0000256" key="7">
    <source>
        <dbReference type="ARBA" id="ARBA00023049"/>
    </source>
</evidence>
<dbReference type="InterPro" id="IPR007863">
    <property type="entry name" value="Peptidase_M16_C"/>
</dbReference>
<dbReference type="GO" id="GO:0006508">
    <property type="term" value="P:proteolysis"/>
    <property type="evidence" value="ECO:0007669"/>
    <property type="project" value="UniProtKB-KW"/>
</dbReference>
<gene>
    <name evidence="12" type="ORF">PRLR5076_16310</name>
</gene>
<dbReference type="InterPro" id="IPR011765">
    <property type="entry name" value="Pept_M16_N"/>
</dbReference>
<dbReference type="PANTHER" id="PTHR43690:SF17">
    <property type="entry name" value="PROTEIN YHJJ"/>
    <property type="match status" value="1"/>
</dbReference>
<dbReference type="InterPro" id="IPR050626">
    <property type="entry name" value="Peptidase_M16"/>
</dbReference>
<keyword evidence="9" id="KW-0732">Signal</keyword>
<evidence type="ECO:0000313" key="12">
    <source>
        <dbReference type="EMBL" id="GJG58780.1"/>
    </source>
</evidence>
<name>A0A9R1CA26_9BACT</name>
<evidence type="ECO:0000256" key="3">
    <source>
        <dbReference type="ARBA" id="ARBA00022670"/>
    </source>
</evidence>
<evidence type="ECO:0000256" key="5">
    <source>
        <dbReference type="ARBA" id="ARBA00022801"/>
    </source>
</evidence>
<keyword evidence="4" id="KW-0479">Metal-binding</keyword>
<comment type="caution">
    <text evidence="12">The sequence shown here is derived from an EMBL/GenBank/DDBJ whole genome shotgun (WGS) entry which is preliminary data.</text>
</comment>
<keyword evidence="13" id="KW-1185">Reference proteome</keyword>
<keyword evidence="6" id="KW-0862">Zinc</keyword>
<accession>A0A9R1CA26</accession>
<keyword evidence="7" id="KW-0482">Metalloprotease</keyword>
<evidence type="ECO:0000256" key="8">
    <source>
        <dbReference type="RuleBase" id="RU004447"/>
    </source>
</evidence>